<keyword evidence="1" id="KW-0326">Glycosidase</keyword>
<dbReference type="InterPro" id="IPR013783">
    <property type="entry name" value="Ig-like_fold"/>
</dbReference>
<dbReference type="SUPFAM" id="SSF49265">
    <property type="entry name" value="Fibronectin type III"/>
    <property type="match status" value="1"/>
</dbReference>
<feature type="domain" description="F5/8 type C" evidence="2">
    <location>
        <begin position="446"/>
        <end position="594"/>
    </location>
</feature>
<keyword evidence="5" id="KW-1185">Reference proteome</keyword>
<dbReference type="Pfam" id="PF21365">
    <property type="entry name" value="Glyco_hydro_31_3rd"/>
    <property type="match status" value="1"/>
</dbReference>
<dbReference type="GO" id="GO:0005975">
    <property type="term" value="P:carbohydrate metabolic process"/>
    <property type="evidence" value="ECO:0007669"/>
    <property type="project" value="UniProtKB-ARBA"/>
</dbReference>
<dbReference type="InterPro" id="IPR008965">
    <property type="entry name" value="CBM2/CBM3_carb-bd_dom_sf"/>
</dbReference>
<dbReference type="RefSeq" id="WP_194371471.1">
    <property type="nucleotide sequence ID" value="NZ_CP063767.1"/>
</dbReference>
<name>A0A7S7RUS4_9ACTN</name>
<dbReference type="Gene3D" id="2.60.40.1180">
    <property type="entry name" value="Golgi alpha-mannosidase II"/>
    <property type="match status" value="2"/>
</dbReference>
<evidence type="ECO:0000256" key="1">
    <source>
        <dbReference type="ARBA" id="ARBA00023295"/>
    </source>
</evidence>
<dbReference type="PROSITE" id="PS50022">
    <property type="entry name" value="FA58C_3"/>
    <property type="match status" value="1"/>
</dbReference>
<dbReference type="SMART" id="SM00060">
    <property type="entry name" value="FN3"/>
    <property type="match status" value="1"/>
</dbReference>
<dbReference type="InterPro" id="IPR048395">
    <property type="entry name" value="Glyco_hydro_31_C"/>
</dbReference>
<proteinExistence type="predicted"/>
<dbReference type="GO" id="GO:0004553">
    <property type="term" value="F:hydrolase activity, hydrolyzing O-glycosyl compounds"/>
    <property type="evidence" value="ECO:0007669"/>
    <property type="project" value="TreeGrafter"/>
</dbReference>
<evidence type="ECO:0000313" key="5">
    <source>
        <dbReference type="Proteomes" id="UP000593735"/>
    </source>
</evidence>
<dbReference type="GO" id="GO:0030246">
    <property type="term" value="F:carbohydrate binding"/>
    <property type="evidence" value="ECO:0007669"/>
    <property type="project" value="InterPro"/>
</dbReference>
<dbReference type="InterPro" id="IPR000421">
    <property type="entry name" value="FA58C"/>
</dbReference>
<protein>
    <submittedName>
        <fullName evidence="4">Discoidin domain-containing protein</fullName>
    </submittedName>
</protein>
<dbReference type="InterPro" id="IPR036116">
    <property type="entry name" value="FN3_sf"/>
</dbReference>
<dbReference type="AlphaFoldDB" id="A0A7S7RUS4"/>
<organism evidence="4 5">
    <name type="scientific">Thermophilibacter immobilis</name>
    <dbReference type="NCBI Taxonomy" id="2779519"/>
    <lineage>
        <taxon>Bacteria</taxon>
        <taxon>Bacillati</taxon>
        <taxon>Actinomycetota</taxon>
        <taxon>Coriobacteriia</taxon>
        <taxon>Coriobacteriales</taxon>
        <taxon>Atopobiaceae</taxon>
        <taxon>Thermophilibacter</taxon>
    </lineage>
</organism>
<accession>A0A7S7RUS4</accession>
<dbReference type="Gene3D" id="2.60.40.10">
    <property type="entry name" value="Immunoglobulins"/>
    <property type="match status" value="1"/>
</dbReference>
<dbReference type="CDD" id="cd08759">
    <property type="entry name" value="Type_III_cohesin_like"/>
    <property type="match status" value="1"/>
</dbReference>
<dbReference type="InterPro" id="IPR003961">
    <property type="entry name" value="FN3_dom"/>
</dbReference>
<dbReference type="EMBL" id="CP063767">
    <property type="protein sequence ID" value="QOY60737.1"/>
    <property type="molecule type" value="Genomic_DNA"/>
</dbReference>
<dbReference type="Gene3D" id="2.60.40.680">
    <property type="match status" value="1"/>
</dbReference>
<sequence length="848" mass="91984">MDGWGNLVKSPYTSGDPYTGISRMYLKFKSQLMPYIYTSAASASNIDTGNGDEGLPMIRAMFLYDDSDYAASTATQYQYLFGDSFLVALVYQDTAADDAGNDIRNNIYLPGDADQVWIDYFTGEQYSGGQVLNNFDAPLWKLPLFVKGNAIIPMYEPNNNPVVPSDTNPEGLDKTRRTTEFFAIAGDGSYTSYEDDGASIKNDTDESDGAYGTIDNISYGDHVSTSYSSHVGEDGTATFTIDASTGGYDGYDSNRASTFVVNVSQEPDTIVARNGDAELTQIAVSSKDEFDAVEPAASEAVVFYDEAPNLNATPSDEDFSNTEITTTPKLYVKFAMTDVQQNAQILTLTGFVNDGEISADTLNEHLDAPENLTDTSSTPTSISLAWDEVRAGESDENSESATSYELLIDGQIFNVGSATDFVHEDLAYNSTHTYQVRARNANGYSVWSPEQSFASKPDPWRNAPVPVAADWDGGYYSNSVESRAFDHSVDDNLFHTDSNAIDHALTLDYGSAYEFNTFEYYPRANAGNGTVTKMKIETSLDGNHWAEQTVEWEKSSDVKTVDLGTHFSSRYVKLTPLASVGGYFSASELAFYKKDGTSGYEVGSLDHHESVTDTDYGNLSQVIGKENRDPHADDFKTNVSNRSVDFNGNGVYDVYDLSFTMTKLDGGTQKKGEIGGELAVIPSSTAVKVGDVITVDLYADGVQNANALGALVNFNSSQFEFVAGSVAQSPHISGMENRSIAVTDFTDGMQTVNLAFANRGDKALYNGSGMVASFQLRAKADGDVALPSTTYLVGPGFDYVEDSSDGSVEFPDVPEPTAAEYAQDAFDITMTNDERTTDDGTNVTKLIQ</sequence>
<dbReference type="SUPFAM" id="SSF49384">
    <property type="entry name" value="Carbohydrate-binding domain"/>
    <property type="match status" value="1"/>
</dbReference>
<gene>
    <name evidence="4" type="ORF">INP52_00475</name>
</gene>
<dbReference type="Gene3D" id="3.20.20.80">
    <property type="entry name" value="Glycosidases"/>
    <property type="match status" value="1"/>
</dbReference>
<evidence type="ECO:0000259" key="2">
    <source>
        <dbReference type="PROSITE" id="PS50022"/>
    </source>
</evidence>
<dbReference type="CDD" id="cd00063">
    <property type="entry name" value="FN3"/>
    <property type="match status" value="1"/>
</dbReference>
<feature type="domain" description="Fibronectin type-III" evidence="3">
    <location>
        <begin position="368"/>
        <end position="458"/>
    </location>
</feature>
<dbReference type="Proteomes" id="UP000593735">
    <property type="component" value="Chromosome"/>
</dbReference>
<dbReference type="KEGG" id="tio:INP52_00475"/>
<dbReference type="SUPFAM" id="SSF49785">
    <property type="entry name" value="Galactose-binding domain-like"/>
    <property type="match status" value="1"/>
</dbReference>
<dbReference type="Pfam" id="PF00754">
    <property type="entry name" value="F5_F8_type_C"/>
    <property type="match status" value="1"/>
</dbReference>
<dbReference type="PANTHER" id="PTHR22762:SF166">
    <property type="entry name" value="ALPHA-GLUCOSIDASE"/>
    <property type="match status" value="1"/>
</dbReference>
<dbReference type="InterPro" id="IPR008979">
    <property type="entry name" value="Galactose-bd-like_sf"/>
</dbReference>
<reference evidence="4 5" key="1">
    <citation type="submission" date="2020-10" db="EMBL/GenBank/DDBJ databases">
        <title>Olsenella immobilis sp.nov., isolated from the mud in a fermentation cellar used for the production of Chinese strong-flavoured liquor.</title>
        <authorList>
            <person name="Lu L."/>
        </authorList>
    </citation>
    <scope>NUCLEOTIDE SEQUENCE [LARGE SCALE GENOMIC DNA]</scope>
    <source>
        <strain evidence="4 5">LZLJ-2</strain>
    </source>
</reference>
<dbReference type="PROSITE" id="PS50853">
    <property type="entry name" value="FN3"/>
    <property type="match status" value="1"/>
</dbReference>
<dbReference type="SUPFAM" id="SSF51011">
    <property type="entry name" value="Glycosyl hydrolase domain"/>
    <property type="match status" value="1"/>
</dbReference>
<dbReference type="PANTHER" id="PTHR22762">
    <property type="entry name" value="ALPHA-GLUCOSIDASE"/>
    <property type="match status" value="1"/>
</dbReference>
<evidence type="ECO:0000259" key="3">
    <source>
        <dbReference type="PROSITE" id="PS50853"/>
    </source>
</evidence>
<dbReference type="InterPro" id="IPR013780">
    <property type="entry name" value="Glyco_hydro_b"/>
</dbReference>
<keyword evidence="1" id="KW-0378">Hydrolase</keyword>
<evidence type="ECO:0000313" key="4">
    <source>
        <dbReference type="EMBL" id="QOY60737.1"/>
    </source>
</evidence>
<dbReference type="Gene3D" id="2.60.120.260">
    <property type="entry name" value="Galactose-binding domain-like"/>
    <property type="match status" value="1"/>
</dbReference>